<reference evidence="2" key="1">
    <citation type="journal article" date="2022" name="Mol. Ecol. Resour.">
        <title>The genomes of chicory, endive, great burdock and yacon provide insights into Asteraceae palaeo-polyploidization history and plant inulin production.</title>
        <authorList>
            <person name="Fan W."/>
            <person name="Wang S."/>
            <person name="Wang H."/>
            <person name="Wang A."/>
            <person name="Jiang F."/>
            <person name="Liu H."/>
            <person name="Zhao H."/>
            <person name="Xu D."/>
            <person name="Zhang Y."/>
        </authorList>
    </citation>
    <scope>NUCLEOTIDE SEQUENCE [LARGE SCALE GENOMIC DNA]</scope>
    <source>
        <strain evidence="2">cv. Punajuju</strain>
    </source>
</reference>
<evidence type="ECO:0000313" key="2">
    <source>
        <dbReference type="Proteomes" id="UP001055811"/>
    </source>
</evidence>
<protein>
    <submittedName>
        <fullName evidence="1">Uncharacterized protein</fullName>
    </submittedName>
</protein>
<gene>
    <name evidence="1" type="ORF">L2E82_01106</name>
</gene>
<accession>A0ACB9GY23</accession>
<organism evidence="1 2">
    <name type="scientific">Cichorium intybus</name>
    <name type="common">Chicory</name>
    <dbReference type="NCBI Taxonomy" id="13427"/>
    <lineage>
        <taxon>Eukaryota</taxon>
        <taxon>Viridiplantae</taxon>
        <taxon>Streptophyta</taxon>
        <taxon>Embryophyta</taxon>
        <taxon>Tracheophyta</taxon>
        <taxon>Spermatophyta</taxon>
        <taxon>Magnoliopsida</taxon>
        <taxon>eudicotyledons</taxon>
        <taxon>Gunneridae</taxon>
        <taxon>Pentapetalae</taxon>
        <taxon>asterids</taxon>
        <taxon>campanulids</taxon>
        <taxon>Asterales</taxon>
        <taxon>Asteraceae</taxon>
        <taxon>Cichorioideae</taxon>
        <taxon>Cichorieae</taxon>
        <taxon>Cichoriinae</taxon>
        <taxon>Cichorium</taxon>
    </lineage>
</organism>
<name>A0ACB9GY23_CICIN</name>
<keyword evidence="2" id="KW-1185">Reference proteome</keyword>
<dbReference type="EMBL" id="CM042009">
    <property type="protein sequence ID" value="KAI3788344.1"/>
    <property type="molecule type" value="Genomic_DNA"/>
</dbReference>
<reference evidence="1 2" key="2">
    <citation type="journal article" date="2022" name="Mol. Ecol. Resour.">
        <title>The genomes of chicory, endive, great burdock and yacon provide insights into Asteraceae paleo-polyploidization history and plant inulin production.</title>
        <authorList>
            <person name="Fan W."/>
            <person name="Wang S."/>
            <person name="Wang H."/>
            <person name="Wang A."/>
            <person name="Jiang F."/>
            <person name="Liu H."/>
            <person name="Zhao H."/>
            <person name="Xu D."/>
            <person name="Zhang Y."/>
        </authorList>
    </citation>
    <scope>NUCLEOTIDE SEQUENCE [LARGE SCALE GENOMIC DNA]</scope>
    <source>
        <strain evidence="2">cv. Punajuju</strain>
        <tissue evidence="1">Leaves</tissue>
    </source>
</reference>
<dbReference type="Proteomes" id="UP001055811">
    <property type="component" value="Linkage Group LG01"/>
</dbReference>
<comment type="caution">
    <text evidence="1">The sequence shown here is derived from an EMBL/GenBank/DDBJ whole genome shotgun (WGS) entry which is preliminary data.</text>
</comment>
<evidence type="ECO:0000313" key="1">
    <source>
        <dbReference type="EMBL" id="KAI3788344.1"/>
    </source>
</evidence>
<proteinExistence type="predicted"/>
<sequence>MSSSQPHLQIPFECEWIKRVQVYIWQNRVRKEEAVKLGVGFLLYKLNVETDKVYKASIHCCFCVLILQALALCYDGAC</sequence>